<dbReference type="EMBL" id="CP008941">
    <property type="protein sequence ID" value="AIK96304.1"/>
    <property type="molecule type" value="Genomic_DNA"/>
</dbReference>
<evidence type="ECO:0000256" key="1">
    <source>
        <dbReference type="SAM" id="SignalP"/>
    </source>
</evidence>
<evidence type="ECO:0008006" key="4">
    <source>
        <dbReference type="Google" id="ProtNLM"/>
    </source>
</evidence>
<feature type="signal peptide" evidence="1">
    <location>
        <begin position="1"/>
        <end position="29"/>
    </location>
</feature>
<sequence length="396" mass="45250">MGKYNFTTSRKWALSFARVFSFTVLQAFSAYTMEKGPELTDREGIEKPSLCTPQLIWENLDDAIVSRILSKGIDLQNFKGVSRKSYWQALVTAAHTGDPQAQYHLGLRLHHSLDKEEQENGKLWLQRAVESGHSQPLSSTLDDGFSKLKLERNSAITTREKEDFYSQVCKNKEVAFSIFFDTFLEELQGSDDINHTIITLLEAQPRYVSKEIFANMQEKRQAALFTVAGKETYLKSLAPAPVLEFFDIPNEIIIHILNLLENPPALSTNSFSIKKKDAEKVKDLALVRSVSKQFNELSTKVFLNACFPGRKWESYGKSINQHDIDIISGLPFQTIVFSNFIGNLFFQTFHISKREGDRITVINNKLDLIGLFNRRVKNFSFIHSNKNVRAQIDYES</sequence>
<evidence type="ECO:0000313" key="2">
    <source>
        <dbReference type="EMBL" id="AIK96304.1"/>
    </source>
</evidence>
<dbReference type="KEGG" id="paca:ID47_05480"/>
<keyword evidence="3" id="KW-1185">Reference proteome</keyword>
<dbReference type="HOGENOM" id="CLU_695772_0_0_5"/>
<organism evidence="2 3">
    <name type="scientific">Candidatus Odyssella acanthamoebae</name>
    <dbReference type="NCBI Taxonomy" id="91604"/>
    <lineage>
        <taxon>Bacteria</taxon>
        <taxon>Pseudomonadati</taxon>
        <taxon>Pseudomonadota</taxon>
        <taxon>Alphaproteobacteria</taxon>
        <taxon>Holosporales</taxon>
        <taxon>Candidatus Paracaedibacteraceae</taxon>
        <taxon>Candidatus Odyssella</taxon>
    </lineage>
</organism>
<protein>
    <recommendedName>
        <fullName evidence="4">F-box domain-containing protein</fullName>
    </recommendedName>
</protein>
<dbReference type="AlphaFoldDB" id="A0A077AW76"/>
<accession>A0A077AW76</accession>
<evidence type="ECO:0000313" key="3">
    <source>
        <dbReference type="Proteomes" id="UP000028926"/>
    </source>
</evidence>
<gene>
    <name evidence="2" type="ORF">ID47_05480</name>
</gene>
<dbReference type="RefSeq" id="WP_038464601.1">
    <property type="nucleotide sequence ID" value="NZ_CP008941.1"/>
</dbReference>
<dbReference type="Proteomes" id="UP000028926">
    <property type="component" value="Chromosome"/>
</dbReference>
<keyword evidence="1" id="KW-0732">Signal</keyword>
<proteinExistence type="predicted"/>
<reference evidence="2 3" key="1">
    <citation type="submission" date="2014-07" db="EMBL/GenBank/DDBJ databases">
        <title>Comparative genomic insights into amoeba endosymbionts belonging to the families of Holosporaceae and Candidatus Midichloriaceae within Rickettsiales.</title>
        <authorList>
            <person name="Wang Z."/>
            <person name="Wu M."/>
        </authorList>
    </citation>
    <scope>NUCLEOTIDE SEQUENCE [LARGE SCALE GENOMIC DNA]</scope>
    <source>
        <strain evidence="2">PRA3</strain>
    </source>
</reference>
<dbReference type="OrthoDB" id="9797030at2"/>
<name>A0A077AW76_9PROT</name>
<feature type="chain" id="PRO_5001717074" description="F-box domain-containing protein" evidence="1">
    <location>
        <begin position="30"/>
        <end position="396"/>
    </location>
</feature>